<feature type="region of interest" description="Disordered" evidence="5">
    <location>
        <begin position="347"/>
        <end position="436"/>
    </location>
</feature>
<dbReference type="EMBL" id="MU005963">
    <property type="protein sequence ID" value="KAF2862935.1"/>
    <property type="molecule type" value="Genomic_DNA"/>
</dbReference>
<evidence type="ECO:0000256" key="3">
    <source>
        <dbReference type="ARBA" id="ARBA00022723"/>
    </source>
</evidence>
<dbReference type="AlphaFoldDB" id="A0A6A7C7H4"/>
<evidence type="ECO:0000256" key="2">
    <source>
        <dbReference type="ARBA" id="ARBA00005830"/>
    </source>
</evidence>
<feature type="compositionally biased region" description="Acidic residues" evidence="5">
    <location>
        <begin position="353"/>
        <end position="363"/>
    </location>
</feature>
<keyword evidence="3" id="KW-0479">Metal-binding</keyword>
<dbReference type="Gene3D" id="2.60.120.620">
    <property type="entry name" value="q2cbj1_9rhob like domain"/>
    <property type="match status" value="1"/>
</dbReference>
<reference evidence="6" key="1">
    <citation type="journal article" date="2020" name="Stud. Mycol.">
        <title>101 Dothideomycetes genomes: a test case for predicting lifestyles and emergence of pathogens.</title>
        <authorList>
            <person name="Haridas S."/>
            <person name="Albert R."/>
            <person name="Binder M."/>
            <person name="Bloem J."/>
            <person name="Labutti K."/>
            <person name="Salamov A."/>
            <person name="Andreopoulos B."/>
            <person name="Baker S."/>
            <person name="Barry K."/>
            <person name="Bills G."/>
            <person name="Bluhm B."/>
            <person name="Cannon C."/>
            <person name="Castanera R."/>
            <person name="Culley D."/>
            <person name="Daum C."/>
            <person name="Ezra D."/>
            <person name="Gonzalez J."/>
            <person name="Henrissat B."/>
            <person name="Kuo A."/>
            <person name="Liang C."/>
            <person name="Lipzen A."/>
            <person name="Lutzoni F."/>
            <person name="Magnuson J."/>
            <person name="Mondo S."/>
            <person name="Nolan M."/>
            <person name="Ohm R."/>
            <person name="Pangilinan J."/>
            <person name="Park H.-J."/>
            <person name="Ramirez L."/>
            <person name="Alfaro M."/>
            <person name="Sun H."/>
            <person name="Tritt A."/>
            <person name="Yoshinaga Y."/>
            <person name="Zwiers L.-H."/>
            <person name="Turgeon B."/>
            <person name="Goodwin S."/>
            <person name="Spatafora J."/>
            <person name="Crous P."/>
            <person name="Grigoriev I."/>
        </authorList>
    </citation>
    <scope>NUCLEOTIDE SEQUENCE</scope>
    <source>
        <strain evidence="6">CBS 480.64</strain>
    </source>
</reference>
<dbReference type="Pfam" id="PF05721">
    <property type="entry name" value="PhyH"/>
    <property type="match status" value="1"/>
</dbReference>
<feature type="compositionally biased region" description="Basic and acidic residues" evidence="5">
    <location>
        <begin position="813"/>
        <end position="823"/>
    </location>
</feature>
<feature type="compositionally biased region" description="Pro residues" evidence="5">
    <location>
        <begin position="841"/>
        <end position="850"/>
    </location>
</feature>
<feature type="region of interest" description="Disordered" evidence="5">
    <location>
        <begin position="812"/>
        <end position="858"/>
    </location>
</feature>
<gene>
    <name evidence="6" type="ORF">K470DRAFT_268505</name>
</gene>
<dbReference type="PANTHER" id="PTHR20883">
    <property type="entry name" value="PHYTANOYL-COA DIOXYGENASE DOMAIN CONTAINING 1"/>
    <property type="match status" value="1"/>
</dbReference>
<dbReference type="OrthoDB" id="445007at2759"/>
<dbReference type="SUPFAM" id="SSF51197">
    <property type="entry name" value="Clavaminate synthase-like"/>
    <property type="match status" value="1"/>
</dbReference>
<keyword evidence="4" id="KW-0408">Iron</keyword>
<sequence length="858" mass="95171">MTEPLTQSQLQSFHSNGYLIIPNYLNPTQVTSLLTETNHLLQTFDLSTHPMTRFSTGTKTPHIGDAYFLTSGDKIHFFFEEDAFTPTGTLSKPKHLAINKIGHYLHHLSPPFREITLTERTAGTAKALGFKDPRVLQSMVICKQPEIGGSVPPHQDSCFLYTDPPSAVGFWFALEDCTKENGCLAFAKGSHKRTPLRKRFVRNEEGTGTTFEENAGAQWPEGLVREEGKEEEVFELGEVKAGSLVLIHGNVLHKSERNTSDKGRMIYTFHVIEGENRYDQRNWLRPPEGGFTRLFSERIELFRWKLHAAAQMSCRRPFKSRVGRKRRVSDEVDDDVSLIVDDSLTGSSVASDVDLEGESDAEDQPGKEEKPQQDKKTRHASPSRSKPDSEPAAAQRRRKKYDGERPVAARTAKQRQYNAGDVNPSKAETTAGDVSLQSRTSLTHETVVGTVQIRVQLPGMKSAINLPPMPCRRYVCLPDHRPPLRRDKPVRISLPGRAPEYIFPSPERSFIFIPRQHRPNHPSRSYLGGRRDSSHRGSVGLMFPSRRTSFLASSVAASRRSSLACVSRADAFSPASFVGGMPQGPHSLSRMPYNYPMSMYSMSPGQYSPYYNDAAQVYNFPLPQQPAYQGTPTNEVYQPRPQKNISVTGIDQPALGQPSGAPADAQPFQNQLPAHMTEQAEANSAYHLPPYQSGFQPQPGPHATPLSGIPEQAVHAASFQPPGMAMYGPAPIYSQFVAPHAQQPYYYLARPPGYLSPMAMYVAPQDYEAVPQPPQSVDEASSAQGTTKPQGSANKSDMMAHEVNGMVVYMPRSEAEKQQKEGRSYQPAEGFVPSCAVSAPQPTPPPPPPTSYYQPHLF</sequence>
<dbReference type="PANTHER" id="PTHR20883:SF15">
    <property type="entry name" value="PHYTANOYL-COA DIOXYGENASE DOMAIN-CONTAINING PROTEIN 1"/>
    <property type="match status" value="1"/>
</dbReference>
<evidence type="ECO:0000256" key="1">
    <source>
        <dbReference type="ARBA" id="ARBA00001962"/>
    </source>
</evidence>
<dbReference type="GO" id="GO:0046872">
    <property type="term" value="F:metal ion binding"/>
    <property type="evidence" value="ECO:0007669"/>
    <property type="project" value="UniProtKB-KW"/>
</dbReference>
<evidence type="ECO:0000313" key="6">
    <source>
        <dbReference type="EMBL" id="KAF2862935.1"/>
    </source>
</evidence>
<name>A0A6A7C7H4_9PEZI</name>
<feature type="region of interest" description="Disordered" evidence="5">
    <location>
        <begin position="769"/>
        <end position="797"/>
    </location>
</feature>
<dbReference type="Proteomes" id="UP000799421">
    <property type="component" value="Unassembled WGS sequence"/>
</dbReference>
<protein>
    <submittedName>
        <fullName evidence="6">PhyH-domain-containing protein</fullName>
    </submittedName>
</protein>
<feature type="compositionally biased region" description="Polar residues" evidence="5">
    <location>
        <begin position="778"/>
        <end position="795"/>
    </location>
</feature>
<proteinExistence type="inferred from homology"/>
<dbReference type="InterPro" id="IPR008775">
    <property type="entry name" value="Phytyl_CoA_dOase-like"/>
</dbReference>
<keyword evidence="7" id="KW-1185">Reference proteome</keyword>
<feature type="compositionally biased region" description="Basic and acidic residues" evidence="5">
    <location>
        <begin position="364"/>
        <end position="375"/>
    </location>
</feature>
<comment type="cofactor">
    <cofactor evidence="1">
        <name>Fe cation</name>
        <dbReference type="ChEBI" id="CHEBI:24875"/>
    </cofactor>
</comment>
<evidence type="ECO:0000256" key="4">
    <source>
        <dbReference type="ARBA" id="ARBA00023004"/>
    </source>
</evidence>
<evidence type="ECO:0000256" key="5">
    <source>
        <dbReference type="SAM" id="MobiDB-lite"/>
    </source>
</evidence>
<evidence type="ECO:0000313" key="7">
    <source>
        <dbReference type="Proteomes" id="UP000799421"/>
    </source>
</evidence>
<organism evidence="6 7">
    <name type="scientific">Piedraia hortae CBS 480.64</name>
    <dbReference type="NCBI Taxonomy" id="1314780"/>
    <lineage>
        <taxon>Eukaryota</taxon>
        <taxon>Fungi</taxon>
        <taxon>Dikarya</taxon>
        <taxon>Ascomycota</taxon>
        <taxon>Pezizomycotina</taxon>
        <taxon>Dothideomycetes</taxon>
        <taxon>Dothideomycetidae</taxon>
        <taxon>Capnodiales</taxon>
        <taxon>Piedraiaceae</taxon>
        <taxon>Piedraia</taxon>
    </lineage>
</organism>
<accession>A0A6A7C7H4</accession>
<comment type="similarity">
    <text evidence="2">Belongs to the PhyH family.</text>
</comment>